<evidence type="ECO:0000313" key="4">
    <source>
        <dbReference type="Proteomes" id="UP000190037"/>
    </source>
</evidence>
<dbReference type="InterPro" id="IPR036291">
    <property type="entry name" value="NAD(P)-bd_dom_sf"/>
</dbReference>
<evidence type="ECO:0000313" key="3">
    <source>
        <dbReference type="EMBL" id="OPC84219.1"/>
    </source>
</evidence>
<keyword evidence="4" id="KW-1185">Reference proteome</keyword>
<feature type="compositionally biased region" description="Basic residues" evidence="1">
    <location>
        <begin position="82"/>
        <end position="91"/>
    </location>
</feature>
<dbReference type="PANTHER" id="PTHR43245:SF13">
    <property type="entry name" value="UDP-D-APIOSE_UDP-D-XYLOSE SYNTHASE 2"/>
    <property type="match status" value="1"/>
</dbReference>
<feature type="domain" description="NAD-dependent epimerase/dehydratase" evidence="2">
    <location>
        <begin position="136"/>
        <end position="365"/>
    </location>
</feature>
<dbReference type="Pfam" id="PF01370">
    <property type="entry name" value="Epimerase"/>
    <property type="match status" value="1"/>
</dbReference>
<organism evidence="3 4">
    <name type="scientific">Embleya scabrispora</name>
    <dbReference type="NCBI Taxonomy" id="159449"/>
    <lineage>
        <taxon>Bacteria</taxon>
        <taxon>Bacillati</taxon>
        <taxon>Actinomycetota</taxon>
        <taxon>Actinomycetes</taxon>
        <taxon>Kitasatosporales</taxon>
        <taxon>Streptomycetaceae</taxon>
        <taxon>Embleya</taxon>
    </lineage>
</organism>
<evidence type="ECO:0000256" key="1">
    <source>
        <dbReference type="SAM" id="MobiDB-lite"/>
    </source>
</evidence>
<dbReference type="InterPro" id="IPR001509">
    <property type="entry name" value="Epimerase_deHydtase"/>
</dbReference>
<dbReference type="EMBL" id="MWQN01000001">
    <property type="protein sequence ID" value="OPC84219.1"/>
    <property type="molecule type" value="Genomic_DNA"/>
</dbReference>
<dbReference type="SUPFAM" id="SSF51735">
    <property type="entry name" value="NAD(P)-binding Rossmann-fold domains"/>
    <property type="match status" value="1"/>
</dbReference>
<dbReference type="Gene3D" id="3.90.25.10">
    <property type="entry name" value="UDP-galactose 4-epimerase, domain 1"/>
    <property type="match status" value="1"/>
</dbReference>
<dbReference type="Proteomes" id="UP000190037">
    <property type="component" value="Unassembled WGS sequence"/>
</dbReference>
<name>A0A1T3P550_9ACTN</name>
<feature type="compositionally biased region" description="Basic residues" evidence="1">
    <location>
        <begin position="16"/>
        <end position="56"/>
    </location>
</feature>
<accession>A0A1T3P550</accession>
<dbReference type="InterPro" id="IPR050177">
    <property type="entry name" value="Lipid_A_modif_metabolic_enz"/>
</dbReference>
<dbReference type="Gene3D" id="3.40.50.720">
    <property type="entry name" value="NAD(P)-binding Rossmann-like Domain"/>
    <property type="match status" value="1"/>
</dbReference>
<comment type="caution">
    <text evidence="3">The sequence shown here is derived from an EMBL/GenBank/DDBJ whole genome shotgun (WGS) entry which is preliminary data.</text>
</comment>
<dbReference type="STRING" id="159449.B4N89_27760"/>
<gene>
    <name evidence="3" type="ORF">B4N89_27760</name>
</gene>
<sequence length="433" mass="48919">MGTTQPTPLVPALRPQPRHPPRLPHRSRVPTAPRHHRRHARPLARTRRPLLRRVLPRARGDWHPRQRPRLLLPVDPTGGVTHARHPRHRRHPLPDLQPGRRRPPACHRFGPLHRPRSRPLDRPHLRRSRTGDRVKVLLTGSEGFVGRHLRRALEERGDDVTGVDLGRGLDCIHLFRRGDHRKPTGFPDLPTRYDLAIHCAAIVGGRQSIDGSPLSIATNLALDAWFFRWLVDRHGARRAVYFSSSAAYPVALQDPEGRALTESDIDLADPQLPDQTYGWAKLTGEQLAAHAEAAGTRVHVFRPFSGYGTDQDNDYPFRAFVDRARRQADPFTIWGDGNQVRDWIHIDDVVTAVLTAVDQDVPGPVNLSTGRATSFNDLADMIIAEYGYRPAIRHELAAPRGVAYRVGDPTRMKTFHTPRVSLEEGIRRALANR</sequence>
<dbReference type="AlphaFoldDB" id="A0A1T3P550"/>
<reference evidence="3 4" key="1">
    <citation type="submission" date="2017-03" db="EMBL/GenBank/DDBJ databases">
        <title>Draft genome sequence of Streptomyces scabrisporus NF3, endophyte isolated from Amphipterygium adstringens.</title>
        <authorList>
            <person name="Vazquez M."/>
            <person name="Ceapa C.D."/>
            <person name="Rodriguez Luna D."/>
            <person name="Sanchez Esquivel S."/>
        </authorList>
    </citation>
    <scope>NUCLEOTIDE SEQUENCE [LARGE SCALE GENOMIC DNA]</scope>
    <source>
        <strain evidence="3 4">NF3</strain>
    </source>
</reference>
<feature type="compositionally biased region" description="Basic residues" evidence="1">
    <location>
        <begin position="99"/>
        <end position="117"/>
    </location>
</feature>
<dbReference type="PANTHER" id="PTHR43245">
    <property type="entry name" value="BIFUNCTIONAL POLYMYXIN RESISTANCE PROTEIN ARNA"/>
    <property type="match status" value="1"/>
</dbReference>
<feature type="region of interest" description="Disordered" evidence="1">
    <location>
        <begin position="1"/>
        <end position="125"/>
    </location>
</feature>
<protein>
    <recommendedName>
        <fullName evidence="2">NAD-dependent epimerase/dehydratase domain-containing protein</fullName>
    </recommendedName>
</protein>
<evidence type="ECO:0000259" key="2">
    <source>
        <dbReference type="Pfam" id="PF01370"/>
    </source>
</evidence>
<proteinExistence type="predicted"/>